<reference evidence="2" key="1">
    <citation type="journal article" date="2019" name="Int. J. Syst. Evol. Microbiol.">
        <title>The Global Catalogue of Microorganisms (GCM) 10K type strain sequencing project: providing services to taxonomists for standard genome sequencing and annotation.</title>
        <authorList>
            <consortium name="The Broad Institute Genomics Platform"/>
            <consortium name="The Broad Institute Genome Sequencing Center for Infectious Disease"/>
            <person name="Wu L."/>
            <person name="Ma J."/>
        </authorList>
    </citation>
    <scope>NUCLEOTIDE SEQUENCE [LARGE SCALE GENOMIC DNA]</scope>
    <source>
        <strain evidence="2">JCM 18055</strain>
    </source>
</reference>
<sequence length="55" mass="5426">MEFCEHEVDGEVSPEAVAALLAADGQITEAMIRAVADVPGCDPAAGAAAAAASVR</sequence>
<accession>A0ABP8WIY9</accession>
<name>A0ABP8WIY9_9PSEU</name>
<keyword evidence="2" id="KW-1185">Reference proteome</keyword>
<dbReference type="EMBL" id="BAABIC010000007">
    <property type="protein sequence ID" value="GAA4689125.1"/>
    <property type="molecule type" value="Genomic_DNA"/>
</dbReference>
<evidence type="ECO:0000313" key="2">
    <source>
        <dbReference type="Proteomes" id="UP001500325"/>
    </source>
</evidence>
<dbReference type="Proteomes" id="UP001500325">
    <property type="component" value="Unassembled WGS sequence"/>
</dbReference>
<dbReference type="RefSeq" id="WP_345380759.1">
    <property type="nucleotide sequence ID" value="NZ_BAABIC010000007.1"/>
</dbReference>
<evidence type="ECO:0000313" key="1">
    <source>
        <dbReference type="EMBL" id="GAA4689125.1"/>
    </source>
</evidence>
<proteinExistence type="predicted"/>
<gene>
    <name evidence="1" type="ORF">GCM10023215_26630</name>
</gene>
<organism evidence="1 2">
    <name type="scientific">Pseudonocardia yuanmonensis</name>
    <dbReference type="NCBI Taxonomy" id="1095914"/>
    <lineage>
        <taxon>Bacteria</taxon>
        <taxon>Bacillati</taxon>
        <taxon>Actinomycetota</taxon>
        <taxon>Actinomycetes</taxon>
        <taxon>Pseudonocardiales</taxon>
        <taxon>Pseudonocardiaceae</taxon>
        <taxon>Pseudonocardia</taxon>
    </lineage>
</organism>
<protein>
    <submittedName>
        <fullName evidence="1">Uncharacterized protein</fullName>
    </submittedName>
</protein>
<comment type="caution">
    <text evidence="1">The sequence shown here is derived from an EMBL/GenBank/DDBJ whole genome shotgun (WGS) entry which is preliminary data.</text>
</comment>